<gene>
    <name evidence="1" type="ORF">T4D_11290</name>
</gene>
<comment type="caution">
    <text evidence="1">The sequence shown here is derived from an EMBL/GenBank/DDBJ whole genome shotgun (WGS) entry which is preliminary data.</text>
</comment>
<evidence type="ECO:0000313" key="2">
    <source>
        <dbReference type="Proteomes" id="UP000054995"/>
    </source>
</evidence>
<dbReference type="Proteomes" id="UP000054995">
    <property type="component" value="Unassembled WGS sequence"/>
</dbReference>
<dbReference type="EMBL" id="JYDT01000060">
    <property type="protein sequence ID" value="KRY87160.1"/>
    <property type="molecule type" value="Genomic_DNA"/>
</dbReference>
<name>A0A0V1FM97_TRIPS</name>
<protein>
    <submittedName>
        <fullName evidence="1">Uncharacterized protein</fullName>
    </submittedName>
</protein>
<keyword evidence="2" id="KW-1185">Reference proteome</keyword>
<sequence length="47" mass="5381">MAERMYTSSLRMQSLRRTSTQQCHCLLAFVEERIIVSRSTQASTTGD</sequence>
<organism evidence="1 2">
    <name type="scientific">Trichinella pseudospiralis</name>
    <name type="common">Parasitic roundworm</name>
    <dbReference type="NCBI Taxonomy" id="6337"/>
    <lineage>
        <taxon>Eukaryota</taxon>
        <taxon>Metazoa</taxon>
        <taxon>Ecdysozoa</taxon>
        <taxon>Nematoda</taxon>
        <taxon>Enoplea</taxon>
        <taxon>Dorylaimia</taxon>
        <taxon>Trichinellida</taxon>
        <taxon>Trichinellidae</taxon>
        <taxon>Trichinella</taxon>
    </lineage>
</organism>
<proteinExistence type="predicted"/>
<evidence type="ECO:0000313" key="1">
    <source>
        <dbReference type="EMBL" id="KRY87160.1"/>
    </source>
</evidence>
<dbReference type="AlphaFoldDB" id="A0A0V1FM97"/>
<reference evidence="1 2" key="1">
    <citation type="submission" date="2015-01" db="EMBL/GenBank/DDBJ databases">
        <title>Evolution of Trichinella species and genotypes.</title>
        <authorList>
            <person name="Korhonen P.K."/>
            <person name="Edoardo P."/>
            <person name="Giuseppe L.R."/>
            <person name="Gasser R.B."/>
        </authorList>
    </citation>
    <scope>NUCLEOTIDE SEQUENCE [LARGE SCALE GENOMIC DNA]</scope>
    <source>
        <strain evidence="1">ISS470</strain>
    </source>
</reference>
<accession>A0A0V1FM97</accession>